<sequence>MQFLQVGGLVMLLACFKALRLENMKVSPYALREGVLHDLLGRLEQRDPRDKTVTAFMARYSVDQEQVNRVRRVALKACDKIADGMFLRPIHRELLAWAADLHETGLSVSHSQYQAHSGYLVENSDMAGFSRQEQQFLAALVRQHRRGVPRDFANQLPARMHEPLRMTLFCLRFACILCRTRDDSSIPSFKLSGTNNMLTVNFADDWKVNHPLTMTDLEQESKDLRAIKLQFRVIRPEPEDHHET</sequence>
<dbReference type="SUPFAM" id="SSF53067">
    <property type="entry name" value="Actin-like ATPase domain"/>
    <property type="match status" value="1"/>
</dbReference>
<gene>
    <name evidence="2" type="ORF">S01H4_47726</name>
</gene>
<dbReference type="AlphaFoldDB" id="X1CZX6"/>
<evidence type="ECO:0000313" key="2">
    <source>
        <dbReference type="EMBL" id="GAH01560.1"/>
    </source>
</evidence>
<dbReference type="Pfam" id="PF21447">
    <property type="entry name" value="Ppx-GppA_III"/>
    <property type="match status" value="1"/>
</dbReference>
<comment type="caution">
    <text evidence="2">The sequence shown here is derived from an EMBL/GenBank/DDBJ whole genome shotgun (WGS) entry which is preliminary data.</text>
</comment>
<dbReference type="PANTHER" id="PTHR30005:SF14">
    <property type="entry name" value="EXOPOLYPHOSPHATASE"/>
    <property type="match status" value="1"/>
</dbReference>
<proteinExistence type="predicted"/>
<accession>X1CZX6</accession>
<reference evidence="2" key="1">
    <citation type="journal article" date="2014" name="Front. Microbiol.">
        <title>High frequency of phylogenetically diverse reductive dehalogenase-homologous genes in deep subseafloor sedimentary metagenomes.</title>
        <authorList>
            <person name="Kawai M."/>
            <person name="Futagami T."/>
            <person name="Toyoda A."/>
            <person name="Takaki Y."/>
            <person name="Nishi S."/>
            <person name="Hori S."/>
            <person name="Arai W."/>
            <person name="Tsubouchi T."/>
            <person name="Morono Y."/>
            <person name="Uchiyama I."/>
            <person name="Ito T."/>
            <person name="Fujiyama A."/>
            <person name="Inagaki F."/>
            <person name="Takami H."/>
        </authorList>
    </citation>
    <scope>NUCLEOTIDE SEQUENCE</scope>
    <source>
        <strain evidence="2">Expedition CK06-06</strain>
    </source>
</reference>
<dbReference type="PANTHER" id="PTHR30005">
    <property type="entry name" value="EXOPOLYPHOSPHATASE"/>
    <property type="match status" value="1"/>
</dbReference>
<protein>
    <recommendedName>
        <fullName evidence="1">Ppx/GppA phosphatase C-terminal domain-containing protein</fullName>
    </recommendedName>
</protein>
<name>X1CZX6_9ZZZZ</name>
<dbReference type="InterPro" id="IPR048950">
    <property type="entry name" value="Ppx_GppA_C"/>
</dbReference>
<dbReference type="InterPro" id="IPR050273">
    <property type="entry name" value="GppA/Ppx_hydrolase"/>
</dbReference>
<dbReference type="InterPro" id="IPR043129">
    <property type="entry name" value="ATPase_NBD"/>
</dbReference>
<dbReference type="GO" id="GO:0006798">
    <property type="term" value="P:polyphosphate catabolic process"/>
    <property type="evidence" value="ECO:0007669"/>
    <property type="project" value="TreeGrafter"/>
</dbReference>
<dbReference type="Gene3D" id="1.10.3210.10">
    <property type="entry name" value="Hypothetical protein af1432"/>
    <property type="match status" value="1"/>
</dbReference>
<evidence type="ECO:0000259" key="1">
    <source>
        <dbReference type="Pfam" id="PF21447"/>
    </source>
</evidence>
<dbReference type="SUPFAM" id="SSF109604">
    <property type="entry name" value="HD-domain/PDEase-like"/>
    <property type="match status" value="1"/>
</dbReference>
<dbReference type="EMBL" id="BART01026825">
    <property type="protein sequence ID" value="GAH01560.1"/>
    <property type="molecule type" value="Genomic_DNA"/>
</dbReference>
<organism evidence="2">
    <name type="scientific">marine sediment metagenome</name>
    <dbReference type="NCBI Taxonomy" id="412755"/>
    <lineage>
        <taxon>unclassified sequences</taxon>
        <taxon>metagenomes</taxon>
        <taxon>ecological metagenomes</taxon>
    </lineage>
</organism>
<feature type="domain" description="Ppx/GppA phosphatase C-terminal" evidence="1">
    <location>
        <begin position="49"/>
        <end position="221"/>
    </location>
</feature>
<dbReference type="GO" id="GO:0004309">
    <property type="term" value="F:exopolyphosphatase activity"/>
    <property type="evidence" value="ECO:0007669"/>
    <property type="project" value="TreeGrafter"/>
</dbReference>